<evidence type="ECO:0000256" key="4">
    <source>
        <dbReference type="ARBA" id="ARBA00023157"/>
    </source>
</evidence>
<organism evidence="7 8">
    <name type="scientific">Thioalkalivibrio denitrificans</name>
    <dbReference type="NCBI Taxonomy" id="108003"/>
    <lineage>
        <taxon>Bacteria</taxon>
        <taxon>Pseudomonadati</taxon>
        <taxon>Pseudomonadota</taxon>
        <taxon>Gammaproteobacteria</taxon>
        <taxon>Chromatiales</taxon>
        <taxon>Ectothiorhodospiraceae</taxon>
        <taxon>Thioalkalivibrio</taxon>
    </lineage>
</organism>
<dbReference type="GO" id="GO:0017004">
    <property type="term" value="P:cytochrome complex assembly"/>
    <property type="evidence" value="ECO:0007669"/>
    <property type="project" value="UniProtKB-KW"/>
</dbReference>
<dbReference type="EMBL" id="MVBK01000035">
    <property type="protein sequence ID" value="OOG25729.1"/>
    <property type="molecule type" value="Genomic_DNA"/>
</dbReference>
<dbReference type="GO" id="GO:0005886">
    <property type="term" value="C:plasma membrane"/>
    <property type="evidence" value="ECO:0007669"/>
    <property type="project" value="UniProtKB-SubCell"/>
</dbReference>
<dbReference type="Pfam" id="PF08534">
    <property type="entry name" value="Redoxin"/>
    <property type="match status" value="1"/>
</dbReference>
<evidence type="ECO:0000256" key="2">
    <source>
        <dbReference type="ARBA" id="ARBA00007758"/>
    </source>
</evidence>
<dbReference type="PANTHER" id="PTHR42852:SF6">
    <property type="entry name" value="THIOL:DISULFIDE INTERCHANGE PROTEIN DSBE"/>
    <property type="match status" value="1"/>
</dbReference>
<dbReference type="GO" id="GO:0015036">
    <property type="term" value="F:disulfide oxidoreductase activity"/>
    <property type="evidence" value="ECO:0007669"/>
    <property type="project" value="InterPro"/>
</dbReference>
<evidence type="ECO:0000256" key="5">
    <source>
        <dbReference type="ARBA" id="ARBA00023284"/>
    </source>
</evidence>
<dbReference type="CDD" id="cd03010">
    <property type="entry name" value="TlpA_like_DsbE"/>
    <property type="match status" value="1"/>
</dbReference>
<comment type="subcellular location">
    <subcellularLocation>
        <location evidence="1">Cell inner membrane</location>
        <topology evidence="1">Single-pass membrane protein</topology>
        <orientation evidence="1">Periplasmic side</orientation>
    </subcellularLocation>
</comment>
<dbReference type="InterPro" id="IPR013740">
    <property type="entry name" value="Redoxin"/>
</dbReference>
<dbReference type="InterPro" id="IPR004799">
    <property type="entry name" value="Periplasmic_diS_OxRdtase_DsbE"/>
</dbReference>
<dbReference type="Gene3D" id="3.40.30.10">
    <property type="entry name" value="Glutaredoxin"/>
    <property type="match status" value="1"/>
</dbReference>
<keyword evidence="4" id="KW-1015">Disulfide bond</keyword>
<keyword evidence="3" id="KW-0201">Cytochrome c-type biogenesis</keyword>
<dbReference type="NCBIfam" id="TIGR00385">
    <property type="entry name" value="dsbE"/>
    <property type="match status" value="1"/>
</dbReference>
<gene>
    <name evidence="7" type="ORF">B1C78_06215</name>
</gene>
<reference evidence="7 8" key="1">
    <citation type="submission" date="2017-02" db="EMBL/GenBank/DDBJ databases">
        <title>Genomic diversity within the haloalkaliphilic genus Thioalkalivibrio.</title>
        <authorList>
            <person name="Ahn A.-C."/>
            <person name="Meier-Kolthoff J."/>
            <person name="Overmars L."/>
            <person name="Richter M."/>
            <person name="Woyke T."/>
            <person name="Sorokin D.Y."/>
            <person name="Muyzer G."/>
        </authorList>
    </citation>
    <scope>NUCLEOTIDE SEQUENCE [LARGE SCALE GENOMIC DNA]</scope>
    <source>
        <strain evidence="7 8">ALJD</strain>
    </source>
</reference>
<dbReference type="PROSITE" id="PS00194">
    <property type="entry name" value="THIOREDOXIN_1"/>
    <property type="match status" value="1"/>
</dbReference>
<evidence type="ECO:0000256" key="1">
    <source>
        <dbReference type="ARBA" id="ARBA00004383"/>
    </source>
</evidence>
<proteinExistence type="inferred from homology"/>
<dbReference type="PANTHER" id="PTHR42852">
    <property type="entry name" value="THIOL:DISULFIDE INTERCHANGE PROTEIN DSBE"/>
    <property type="match status" value="1"/>
</dbReference>
<keyword evidence="5" id="KW-0676">Redox-active center</keyword>
<dbReference type="PROSITE" id="PS51352">
    <property type="entry name" value="THIOREDOXIN_2"/>
    <property type="match status" value="1"/>
</dbReference>
<evidence type="ECO:0000256" key="3">
    <source>
        <dbReference type="ARBA" id="ARBA00022748"/>
    </source>
</evidence>
<sequence>MRRVLLPLVAVLAILGLFYVGLGMDARELPSPLVGKPAPAFELESFFDPEVTITEADFIGEVALVNVWASWCVTCLREKPLLMELARQGITIHSFNYRDTRADAMRYLSRDNNPYTTIAFDPDGDAGLEWGVYATPETYVLDARGMIRYKRIGPLNAKILEEEVLPLIARLEAEKP</sequence>
<dbReference type="Proteomes" id="UP000189462">
    <property type="component" value="Unassembled WGS sequence"/>
</dbReference>
<dbReference type="AlphaFoldDB" id="A0A1V3NKS3"/>
<feature type="domain" description="Thioredoxin" evidence="6">
    <location>
        <begin position="32"/>
        <end position="173"/>
    </location>
</feature>
<keyword evidence="8" id="KW-1185">Reference proteome</keyword>
<evidence type="ECO:0000259" key="6">
    <source>
        <dbReference type="PROSITE" id="PS51352"/>
    </source>
</evidence>
<comment type="similarity">
    <text evidence="2">Belongs to the thioredoxin family. DsbE subfamily.</text>
</comment>
<accession>A0A1V3NKS3</accession>
<evidence type="ECO:0000313" key="8">
    <source>
        <dbReference type="Proteomes" id="UP000189462"/>
    </source>
</evidence>
<dbReference type="InterPro" id="IPR017937">
    <property type="entry name" value="Thioredoxin_CS"/>
</dbReference>
<dbReference type="GO" id="GO:0030288">
    <property type="term" value="C:outer membrane-bounded periplasmic space"/>
    <property type="evidence" value="ECO:0007669"/>
    <property type="project" value="InterPro"/>
</dbReference>
<dbReference type="SUPFAM" id="SSF52833">
    <property type="entry name" value="Thioredoxin-like"/>
    <property type="match status" value="1"/>
</dbReference>
<name>A0A1V3NKS3_9GAMM</name>
<dbReference type="InterPro" id="IPR050553">
    <property type="entry name" value="Thioredoxin_ResA/DsbE_sf"/>
</dbReference>
<dbReference type="InterPro" id="IPR013766">
    <property type="entry name" value="Thioredoxin_domain"/>
</dbReference>
<dbReference type="InterPro" id="IPR036249">
    <property type="entry name" value="Thioredoxin-like_sf"/>
</dbReference>
<dbReference type="STRING" id="108003.B1C78_06215"/>
<evidence type="ECO:0000313" key="7">
    <source>
        <dbReference type="EMBL" id="OOG25729.1"/>
    </source>
</evidence>
<protein>
    <submittedName>
        <fullName evidence="7">Thiol:disulfide interchange protein</fullName>
    </submittedName>
</protein>
<comment type="caution">
    <text evidence="7">The sequence shown here is derived from an EMBL/GenBank/DDBJ whole genome shotgun (WGS) entry which is preliminary data.</text>
</comment>